<name>A0A1V6USB8_9EURO</name>
<dbReference type="STRING" id="36646.A0A1V6USB8"/>
<keyword evidence="2" id="KW-1185">Reference proteome</keyword>
<evidence type="ECO:0000313" key="2">
    <source>
        <dbReference type="Proteomes" id="UP000191500"/>
    </source>
</evidence>
<comment type="caution">
    <text evidence="1">The sequence shown here is derived from an EMBL/GenBank/DDBJ whole genome shotgun (WGS) entry which is preliminary data.</text>
</comment>
<dbReference type="Proteomes" id="UP000191500">
    <property type="component" value="Unassembled WGS sequence"/>
</dbReference>
<dbReference type="PANTHER" id="PTHR43591">
    <property type="entry name" value="METHYLTRANSFERASE"/>
    <property type="match status" value="1"/>
</dbReference>
<dbReference type="AlphaFoldDB" id="A0A1V6USB8"/>
<proteinExistence type="predicted"/>
<protein>
    <recommendedName>
        <fullName evidence="3">Methyltransferase domain-containing protein</fullName>
    </recommendedName>
</protein>
<reference evidence="2" key="1">
    <citation type="journal article" date="2017" name="Nat. Microbiol.">
        <title>Global analysis of biosynthetic gene clusters reveals vast potential of secondary metabolite production in Penicillium species.</title>
        <authorList>
            <person name="Nielsen J.C."/>
            <person name="Grijseels S."/>
            <person name="Prigent S."/>
            <person name="Ji B."/>
            <person name="Dainat J."/>
            <person name="Nielsen K.F."/>
            <person name="Frisvad J.C."/>
            <person name="Workman M."/>
            <person name="Nielsen J."/>
        </authorList>
    </citation>
    <scope>NUCLEOTIDE SEQUENCE [LARGE SCALE GENOMIC DNA]</scope>
    <source>
        <strain evidence="2">IBT 31321</strain>
    </source>
</reference>
<organism evidence="1 2">
    <name type="scientific">Penicillium coprophilum</name>
    <dbReference type="NCBI Taxonomy" id="36646"/>
    <lineage>
        <taxon>Eukaryota</taxon>
        <taxon>Fungi</taxon>
        <taxon>Dikarya</taxon>
        <taxon>Ascomycota</taxon>
        <taxon>Pezizomycotina</taxon>
        <taxon>Eurotiomycetes</taxon>
        <taxon>Eurotiomycetidae</taxon>
        <taxon>Eurotiales</taxon>
        <taxon>Aspergillaceae</taxon>
        <taxon>Penicillium</taxon>
    </lineage>
</organism>
<accession>A0A1V6USB8</accession>
<dbReference type="GO" id="GO:0008168">
    <property type="term" value="F:methyltransferase activity"/>
    <property type="evidence" value="ECO:0007669"/>
    <property type="project" value="TreeGrafter"/>
</dbReference>
<sequence>MCVHIIVAIAKDTCGSIRGNIFLSLFILFTQPDQTLNLLNMVSDEGYKYEFDVSTENERLAGQHQALKLGMGKLVLAPMDLSREGLKILDAGTSDGYWLKELGPSLLHHPTCELIGTDITGERFPDKPEGMKLVVQNSVGPFPDSWAQTFDLVHQRFTLSGIPNYKDCVSALLSLVKPGGWIQLVEPEDMSSEPNGPQVKLFADLVRSFALNSGSDLGFQNGGLESALREAGFIRVGNMVAPVCFGAECPDPNMREQSLKAYCHTASQFMDSYKRHRTNDDGMTPAEIDSYVPRLANELRDKGGYAAIRVAWAQRPF</sequence>
<dbReference type="PANTHER" id="PTHR43591:SF105">
    <property type="entry name" value="METHYLTRANSFERASE DOMAIN-CONTAINING PROTEIN-RELATED"/>
    <property type="match status" value="1"/>
</dbReference>
<dbReference type="Gene3D" id="3.40.50.150">
    <property type="entry name" value="Vaccinia Virus protein VP39"/>
    <property type="match status" value="1"/>
</dbReference>
<gene>
    <name evidence="1" type="ORF">PENCOP_c005G08476</name>
</gene>
<dbReference type="InterPro" id="IPR029063">
    <property type="entry name" value="SAM-dependent_MTases_sf"/>
</dbReference>
<dbReference type="Pfam" id="PF13489">
    <property type="entry name" value="Methyltransf_23"/>
    <property type="match status" value="1"/>
</dbReference>
<evidence type="ECO:0008006" key="3">
    <source>
        <dbReference type="Google" id="ProtNLM"/>
    </source>
</evidence>
<evidence type="ECO:0000313" key="1">
    <source>
        <dbReference type="EMBL" id="OQE41324.1"/>
    </source>
</evidence>
<dbReference type="EMBL" id="MDDG01000005">
    <property type="protein sequence ID" value="OQE41324.1"/>
    <property type="molecule type" value="Genomic_DNA"/>
</dbReference>
<dbReference type="SUPFAM" id="SSF53335">
    <property type="entry name" value="S-adenosyl-L-methionine-dependent methyltransferases"/>
    <property type="match status" value="1"/>
</dbReference>